<dbReference type="InterPro" id="IPR011047">
    <property type="entry name" value="Quinoprotein_ADH-like_sf"/>
</dbReference>
<gene>
    <name evidence="1" type="ORF">Poly24_27570</name>
</gene>
<dbReference type="OrthoDB" id="9553566at2"/>
<reference evidence="1 2" key="1">
    <citation type="submission" date="2019-02" db="EMBL/GenBank/DDBJ databases">
        <title>Deep-cultivation of Planctomycetes and their phenomic and genomic characterization uncovers novel biology.</title>
        <authorList>
            <person name="Wiegand S."/>
            <person name="Jogler M."/>
            <person name="Boedeker C."/>
            <person name="Pinto D."/>
            <person name="Vollmers J."/>
            <person name="Rivas-Marin E."/>
            <person name="Kohn T."/>
            <person name="Peeters S.H."/>
            <person name="Heuer A."/>
            <person name="Rast P."/>
            <person name="Oberbeckmann S."/>
            <person name="Bunk B."/>
            <person name="Jeske O."/>
            <person name="Meyerdierks A."/>
            <person name="Storesund J.E."/>
            <person name="Kallscheuer N."/>
            <person name="Luecker S."/>
            <person name="Lage O.M."/>
            <person name="Pohl T."/>
            <person name="Merkel B.J."/>
            <person name="Hornburger P."/>
            <person name="Mueller R.-W."/>
            <person name="Bruemmer F."/>
            <person name="Labrenz M."/>
            <person name="Spormann A.M."/>
            <person name="Op den Camp H."/>
            <person name="Overmann J."/>
            <person name="Amann R."/>
            <person name="Jetten M.S.M."/>
            <person name="Mascher T."/>
            <person name="Medema M.H."/>
            <person name="Devos D.P."/>
            <person name="Kaster A.-K."/>
            <person name="Ovreas L."/>
            <person name="Rohde M."/>
            <person name="Galperin M.Y."/>
            <person name="Jogler C."/>
        </authorList>
    </citation>
    <scope>NUCLEOTIDE SEQUENCE [LARGE SCALE GENOMIC DNA]</scope>
    <source>
        <strain evidence="1 2">Poly24</strain>
    </source>
</reference>
<dbReference type="InterPro" id="IPR015943">
    <property type="entry name" value="WD40/YVTN_repeat-like_dom_sf"/>
</dbReference>
<accession>A0A518JU22</accession>
<sequence>MIESIPLWTFNTKKPLTKWYGHVHLLPDKVVGQWFCADRTTGKRDWQARLLRPNTICGFDSGIIVASEMRSDGPWTADFGCYGISMESGRLLWTSHGSGIWGRIVRLLDYVPGFTNELRDTPHYVKDGKVYCNSGRVLDVTSGKLVYKMDSEDVRSYEKPLSIGSQFAGSGVERHHPRVKVMDNLFLRHAQDAEGWQRGTLEIAAESESGKPLWTFSINHLGRHIGSYRLVPPFIYMLVSDEANSKPHPTKEHYALPNPTRWHFVTLSIKTGEVVQDFPLDGEKHSECRIDDVDGDGLLIGRANRELMYYRRTQHTSAETQPSDNADVE</sequence>
<evidence type="ECO:0000313" key="1">
    <source>
        <dbReference type="EMBL" id="QDV69043.1"/>
    </source>
</evidence>
<dbReference type="Gene3D" id="2.130.10.10">
    <property type="entry name" value="YVTN repeat-like/Quinoprotein amine dehydrogenase"/>
    <property type="match status" value="1"/>
</dbReference>
<proteinExistence type="predicted"/>
<protein>
    <submittedName>
        <fullName evidence="1">Uncharacterized protein</fullName>
    </submittedName>
</protein>
<dbReference type="EMBL" id="CP036348">
    <property type="protein sequence ID" value="QDV69043.1"/>
    <property type="molecule type" value="Genomic_DNA"/>
</dbReference>
<evidence type="ECO:0000313" key="2">
    <source>
        <dbReference type="Proteomes" id="UP000315082"/>
    </source>
</evidence>
<dbReference type="KEGG" id="rcf:Poly24_27570"/>
<dbReference type="AlphaFoldDB" id="A0A518JU22"/>
<dbReference type="Proteomes" id="UP000315082">
    <property type="component" value="Chromosome"/>
</dbReference>
<dbReference type="RefSeq" id="WP_145095893.1">
    <property type="nucleotide sequence ID" value="NZ_CP036348.1"/>
</dbReference>
<keyword evidence="2" id="KW-1185">Reference proteome</keyword>
<organism evidence="1 2">
    <name type="scientific">Rosistilla carotiformis</name>
    <dbReference type="NCBI Taxonomy" id="2528017"/>
    <lineage>
        <taxon>Bacteria</taxon>
        <taxon>Pseudomonadati</taxon>
        <taxon>Planctomycetota</taxon>
        <taxon>Planctomycetia</taxon>
        <taxon>Pirellulales</taxon>
        <taxon>Pirellulaceae</taxon>
        <taxon>Rosistilla</taxon>
    </lineage>
</organism>
<dbReference type="SUPFAM" id="SSF50998">
    <property type="entry name" value="Quinoprotein alcohol dehydrogenase-like"/>
    <property type="match status" value="1"/>
</dbReference>
<name>A0A518JU22_9BACT</name>